<evidence type="ECO:0000313" key="14">
    <source>
        <dbReference type="EMBL" id="RHC39057.1"/>
    </source>
</evidence>
<keyword evidence="10 11" id="KW-0472">Membrane</keyword>
<evidence type="ECO:0000256" key="4">
    <source>
        <dbReference type="ARBA" id="ARBA00022475"/>
    </source>
</evidence>
<evidence type="ECO:0000259" key="12">
    <source>
        <dbReference type="PROSITE" id="PS50109"/>
    </source>
</evidence>
<evidence type="ECO:0000313" key="17">
    <source>
        <dbReference type="Proteomes" id="UP000286104"/>
    </source>
</evidence>
<dbReference type="Proteomes" id="UP000286104">
    <property type="component" value="Unassembled WGS sequence"/>
</dbReference>
<dbReference type="AlphaFoldDB" id="A0A396FQI9"/>
<evidence type="ECO:0000313" key="15">
    <source>
        <dbReference type="EMBL" id="RHL77140.1"/>
    </source>
</evidence>
<organism evidence="15 16">
    <name type="scientific">Agathobacter rectalis</name>
    <dbReference type="NCBI Taxonomy" id="39491"/>
    <lineage>
        <taxon>Bacteria</taxon>
        <taxon>Bacillati</taxon>
        <taxon>Bacillota</taxon>
        <taxon>Clostridia</taxon>
        <taxon>Lachnospirales</taxon>
        <taxon>Lachnospiraceae</taxon>
        <taxon>Agathobacter</taxon>
    </lineage>
</organism>
<dbReference type="Proteomes" id="UP000266698">
    <property type="component" value="Unassembled WGS sequence"/>
</dbReference>
<dbReference type="PANTHER" id="PTHR45453:SF2">
    <property type="entry name" value="HISTIDINE KINASE"/>
    <property type="match status" value="1"/>
</dbReference>
<keyword evidence="8 11" id="KW-1133">Transmembrane helix</keyword>
<dbReference type="InterPro" id="IPR050351">
    <property type="entry name" value="BphY/WalK/GraS-like"/>
</dbReference>
<proteinExistence type="predicted"/>
<protein>
    <recommendedName>
        <fullName evidence="3">histidine kinase</fullName>
        <ecNumber evidence="3">2.7.13.3</ecNumber>
    </recommendedName>
</protein>
<dbReference type="SUPFAM" id="SSF55874">
    <property type="entry name" value="ATPase domain of HSP90 chaperone/DNA topoisomerase II/histidine kinase"/>
    <property type="match status" value="1"/>
</dbReference>
<dbReference type="GO" id="GO:0004721">
    <property type="term" value="F:phosphoprotein phosphatase activity"/>
    <property type="evidence" value="ECO:0007669"/>
    <property type="project" value="TreeGrafter"/>
</dbReference>
<keyword evidence="7 15" id="KW-0418">Kinase</keyword>
<keyword evidence="4" id="KW-1003">Cell membrane</keyword>
<dbReference type="EMBL" id="QSHU01000010">
    <property type="protein sequence ID" value="RHC39057.1"/>
    <property type="molecule type" value="Genomic_DNA"/>
</dbReference>
<dbReference type="GO" id="GO:0016036">
    <property type="term" value="P:cellular response to phosphate starvation"/>
    <property type="evidence" value="ECO:0007669"/>
    <property type="project" value="TreeGrafter"/>
</dbReference>
<dbReference type="InterPro" id="IPR036890">
    <property type="entry name" value="HATPase_C_sf"/>
</dbReference>
<keyword evidence="5" id="KW-0808">Transferase</keyword>
<dbReference type="EMBL" id="WKQP01000037">
    <property type="protein sequence ID" value="MSC61464.1"/>
    <property type="molecule type" value="Genomic_DNA"/>
</dbReference>
<reference evidence="16 17" key="1">
    <citation type="submission" date="2018-08" db="EMBL/GenBank/DDBJ databases">
        <title>A genome reference for cultivated species of the human gut microbiota.</title>
        <authorList>
            <person name="Zou Y."/>
            <person name="Xue W."/>
            <person name="Luo G."/>
        </authorList>
    </citation>
    <scope>NUCLEOTIDE SEQUENCE [LARGE SCALE GENOMIC DNA]</scope>
    <source>
        <strain evidence="15 16">AF36-2BH</strain>
        <strain evidence="14 17">AM36-3AA</strain>
    </source>
</reference>
<gene>
    <name evidence="15" type="ORF">DW001_12025</name>
    <name evidence="14" type="ORF">DW848_08595</name>
    <name evidence="13" type="ORF">GKE07_14960</name>
</gene>
<evidence type="ECO:0000256" key="11">
    <source>
        <dbReference type="SAM" id="Phobius"/>
    </source>
</evidence>
<evidence type="ECO:0000313" key="18">
    <source>
        <dbReference type="Proteomes" id="UP000479563"/>
    </source>
</evidence>
<dbReference type="Pfam" id="PF02518">
    <property type="entry name" value="HATPase_c"/>
    <property type="match status" value="1"/>
</dbReference>
<feature type="transmembrane region" description="Helical" evidence="11">
    <location>
        <begin position="42"/>
        <end position="65"/>
    </location>
</feature>
<dbReference type="GO" id="GO:0000155">
    <property type="term" value="F:phosphorelay sensor kinase activity"/>
    <property type="evidence" value="ECO:0007669"/>
    <property type="project" value="TreeGrafter"/>
</dbReference>
<dbReference type="Proteomes" id="UP000479563">
    <property type="component" value="Unassembled WGS sequence"/>
</dbReference>
<dbReference type="InterPro" id="IPR004358">
    <property type="entry name" value="Sig_transdc_His_kin-like_C"/>
</dbReference>
<evidence type="ECO:0000256" key="2">
    <source>
        <dbReference type="ARBA" id="ARBA00004651"/>
    </source>
</evidence>
<evidence type="ECO:0000256" key="8">
    <source>
        <dbReference type="ARBA" id="ARBA00022989"/>
    </source>
</evidence>
<accession>A0A396FQI9</accession>
<evidence type="ECO:0000256" key="3">
    <source>
        <dbReference type="ARBA" id="ARBA00012438"/>
    </source>
</evidence>
<dbReference type="InterPro" id="IPR005467">
    <property type="entry name" value="His_kinase_dom"/>
</dbReference>
<evidence type="ECO:0000256" key="10">
    <source>
        <dbReference type="ARBA" id="ARBA00023136"/>
    </source>
</evidence>
<keyword evidence="6 11" id="KW-0812">Transmembrane</keyword>
<dbReference type="SMART" id="SM00387">
    <property type="entry name" value="HATPase_c"/>
    <property type="match status" value="1"/>
</dbReference>
<evidence type="ECO:0000256" key="5">
    <source>
        <dbReference type="ARBA" id="ARBA00022679"/>
    </source>
</evidence>
<dbReference type="PROSITE" id="PS50109">
    <property type="entry name" value="HIS_KIN"/>
    <property type="match status" value="1"/>
</dbReference>
<comment type="caution">
    <text evidence="15">The sequence shown here is derived from an EMBL/GenBank/DDBJ whole genome shotgun (WGS) entry which is preliminary data.</text>
</comment>
<dbReference type="PANTHER" id="PTHR45453">
    <property type="entry name" value="PHOSPHATE REGULON SENSOR PROTEIN PHOR"/>
    <property type="match status" value="1"/>
</dbReference>
<evidence type="ECO:0000256" key="6">
    <source>
        <dbReference type="ARBA" id="ARBA00022692"/>
    </source>
</evidence>
<dbReference type="InterPro" id="IPR003594">
    <property type="entry name" value="HATPase_dom"/>
</dbReference>
<comment type="subcellular location">
    <subcellularLocation>
        <location evidence="2">Cell membrane</location>
        <topology evidence="2">Multi-pass membrane protein</topology>
    </subcellularLocation>
</comment>
<evidence type="ECO:0000256" key="9">
    <source>
        <dbReference type="ARBA" id="ARBA00023012"/>
    </source>
</evidence>
<dbReference type="PRINTS" id="PR00344">
    <property type="entry name" value="BCTRLSENSOR"/>
</dbReference>
<sequence length="345" mass="40479">MDKDIRYKEMIGYLKESKEFIFINIVTMVFISAFLVSEDLPIIDIFLIIVVWICLLFGFFIINYLKRQRYHKKIEKMLDELDKKYLITDIIEFSQSMEDDFYYHIMRICNKAMLDEIYQEKRERLEYKEYIEQWIHDIKNPLATVKLICDNNRSEATTKILIETSRINNYIEQALYYARSANVEKDYLIREVLLSEIISKVLVKNKQFLIENGTHILMNDCNNSVLTDEKWLEFIVMQIINNAVQYKSNDILELKICSIESNNGVKLIISDNGIGILESDIPRIFDKGYTGRNGRKNNSSTGLGLYLCKKLCDKLSVDISIESEIGRGTKVTLLFQRGNILRMQA</sequence>
<name>A0A396FQI9_9FIRM</name>
<dbReference type="EC" id="2.7.13.3" evidence="3"/>
<dbReference type="EMBL" id="QRPB01000016">
    <property type="protein sequence ID" value="RHL77140.1"/>
    <property type="molecule type" value="Genomic_DNA"/>
</dbReference>
<evidence type="ECO:0000313" key="16">
    <source>
        <dbReference type="Proteomes" id="UP000266698"/>
    </source>
</evidence>
<reference evidence="13 18" key="2">
    <citation type="journal article" date="2019" name="Nat. Med.">
        <title>A library of human gut bacterial isolates paired with longitudinal multiomics data enables mechanistic microbiome research.</title>
        <authorList>
            <person name="Poyet M."/>
            <person name="Groussin M."/>
            <person name="Gibbons S.M."/>
            <person name="Avila-Pacheco J."/>
            <person name="Jiang X."/>
            <person name="Kearney S.M."/>
            <person name="Perrotta A.R."/>
            <person name="Berdy B."/>
            <person name="Zhao S."/>
            <person name="Lieberman T.D."/>
            <person name="Swanson P.K."/>
            <person name="Smith M."/>
            <person name="Roesemann S."/>
            <person name="Alexander J.E."/>
            <person name="Rich S.A."/>
            <person name="Livny J."/>
            <person name="Vlamakis H."/>
            <person name="Clish C."/>
            <person name="Bullock K."/>
            <person name="Deik A."/>
            <person name="Scott J."/>
            <person name="Pierce K.A."/>
            <person name="Xavier R.J."/>
            <person name="Alm E.J."/>
        </authorList>
    </citation>
    <scope>NUCLEOTIDE SEQUENCE [LARGE SCALE GENOMIC DNA]</scope>
    <source>
        <strain evidence="13 18">BIOML-A11</strain>
    </source>
</reference>
<dbReference type="RefSeq" id="WP_117920245.1">
    <property type="nucleotide sequence ID" value="NZ_JBDGCE010000015.1"/>
</dbReference>
<feature type="domain" description="Histidine kinase" evidence="12">
    <location>
        <begin position="133"/>
        <end position="339"/>
    </location>
</feature>
<feature type="transmembrane region" description="Helical" evidence="11">
    <location>
        <begin position="20"/>
        <end position="36"/>
    </location>
</feature>
<comment type="catalytic activity">
    <reaction evidence="1">
        <text>ATP + protein L-histidine = ADP + protein N-phospho-L-histidine.</text>
        <dbReference type="EC" id="2.7.13.3"/>
    </reaction>
</comment>
<dbReference type="Gene3D" id="3.30.565.10">
    <property type="entry name" value="Histidine kinase-like ATPase, C-terminal domain"/>
    <property type="match status" value="1"/>
</dbReference>
<evidence type="ECO:0000256" key="7">
    <source>
        <dbReference type="ARBA" id="ARBA00022777"/>
    </source>
</evidence>
<keyword evidence="9" id="KW-0902">Two-component regulatory system</keyword>
<dbReference type="GO" id="GO:0005886">
    <property type="term" value="C:plasma membrane"/>
    <property type="evidence" value="ECO:0007669"/>
    <property type="project" value="UniProtKB-SubCell"/>
</dbReference>
<evidence type="ECO:0000256" key="1">
    <source>
        <dbReference type="ARBA" id="ARBA00000085"/>
    </source>
</evidence>
<evidence type="ECO:0000313" key="13">
    <source>
        <dbReference type="EMBL" id="MSC61464.1"/>
    </source>
</evidence>